<feature type="repeat" description="PPR" evidence="3">
    <location>
        <begin position="139"/>
        <end position="173"/>
    </location>
</feature>
<sequence length="470" mass="53164">MVLHGIEPNKFTFIFLLKAYSLIPIGYKEEGKVVHGKVFKFGYYFDSFVRNGLMNFYSKCGDVKLAYRVFEELRSENVVNWNTMVGGFMSCGEIEKGRKLFDEMPERNVESWNVVISGYCKSGFVDVGRLLFDRMSKRDLFSWSAMISGYVQSRRGSEGIELFKEMQNDGIRPDGVILSSVLSACGQIGALDMGRWIYAYAGRNKVKYDVFLGTSLVDMYAKCGCIDEALRVFDSMVNKNVCTWNAIICGLAMHGYGGKVLELYKQMESANVAPNDVTFVGVLCACCHIGLVDEGRRQFNRMKKEFGIIPKIEHYGCMVDILGRTGLIHEAKDLIRSMPMDPNIVVLGAFLSACKLHGFTTVGDDVMRHLQNLAPEDGGCYVLLSNIYADVNQWDKVVEMRKMMKGMRVEKKIPGCSFIEVNSVVHEFLVDDKLHPNWRELCVIIDRLSTHLEFEGYVPNPSLVLYNIAE</sequence>
<dbReference type="OrthoDB" id="330671at2759"/>
<dbReference type="Proteomes" id="UP000631114">
    <property type="component" value="Unassembled WGS sequence"/>
</dbReference>
<dbReference type="InterPro" id="IPR002885">
    <property type="entry name" value="PPR_rpt"/>
</dbReference>
<protein>
    <recommendedName>
        <fullName evidence="6">Pentatricopeptide repeat-containing protein</fullName>
    </recommendedName>
</protein>
<keyword evidence="5" id="KW-1185">Reference proteome</keyword>
<accession>A0A835HWZ7</accession>
<dbReference type="FunFam" id="1.25.40.10:FF:000184">
    <property type="entry name" value="Pentatricopeptide repeat-containing protein, chloroplastic"/>
    <property type="match status" value="1"/>
</dbReference>
<comment type="similarity">
    <text evidence="1">Belongs to the PPR family. PCMP-H subfamily.</text>
</comment>
<dbReference type="InterPro" id="IPR011990">
    <property type="entry name" value="TPR-like_helical_dom_sf"/>
</dbReference>
<dbReference type="Gene3D" id="1.25.40.10">
    <property type="entry name" value="Tetratricopeptide repeat domain"/>
    <property type="match status" value="3"/>
</dbReference>
<dbReference type="NCBIfam" id="TIGR00756">
    <property type="entry name" value="PPR"/>
    <property type="match status" value="6"/>
</dbReference>
<dbReference type="PROSITE" id="PS51375">
    <property type="entry name" value="PPR"/>
    <property type="match status" value="4"/>
</dbReference>
<organism evidence="4 5">
    <name type="scientific">Coptis chinensis</name>
    <dbReference type="NCBI Taxonomy" id="261450"/>
    <lineage>
        <taxon>Eukaryota</taxon>
        <taxon>Viridiplantae</taxon>
        <taxon>Streptophyta</taxon>
        <taxon>Embryophyta</taxon>
        <taxon>Tracheophyta</taxon>
        <taxon>Spermatophyta</taxon>
        <taxon>Magnoliopsida</taxon>
        <taxon>Ranunculales</taxon>
        <taxon>Ranunculaceae</taxon>
        <taxon>Coptidoideae</taxon>
        <taxon>Coptis</taxon>
    </lineage>
</organism>
<dbReference type="Pfam" id="PF20431">
    <property type="entry name" value="E_motif"/>
    <property type="match status" value="1"/>
</dbReference>
<feature type="repeat" description="PPR" evidence="3">
    <location>
        <begin position="77"/>
        <end position="111"/>
    </location>
</feature>
<dbReference type="AlphaFoldDB" id="A0A835HWZ7"/>
<dbReference type="InterPro" id="IPR046960">
    <property type="entry name" value="PPR_At4g14850-like_plant"/>
</dbReference>
<evidence type="ECO:0000313" key="4">
    <source>
        <dbReference type="EMBL" id="KAF9605727.1"/>
    </source>
</evidence>
<proteinExistence type="inferred from homology"/>
<name>A0A835HWZ7_9MAGN</name>
<evidence type="ECO:0008006" key="6">
    <source>
        <dbReference type="Google" id="ProtNLM"/>
    </source>
</evidence>
<evidence type="ECO:0000256" key="3">
    <source>
        <dbReference type="PROSITE-ProRule" id="PRU00708"/>
    </source>
</evidence>
<dbReference type="Pfam" id="PF01535">
    <property type="entry name" value="PPR"/>
    <property type="match status" value="3"/>
</dbReference>
<dbReference type="GO" id="GO:0003723">
    <property type="term" value="F:RNA binding"/>
    <property type="evidence" value="ECO:0007669"/>
    <property type="project" value="InterPro"/>
</dbReference>
<evidence type="ECO:0000256" key="1">
    <source>
        <dbReference type="ARBA" id="ARBA00006643"/>
    </source>
</evidence>
<comment type="caution">
    <text evidence="4">The sequence shown here is derived from an EMBL/GenBank/DDBJ whole genome shotgun (WGS) entry which is preliminary data.</text>
</comment>
<dbReference type="PANTHER" id="PTHR47926">
    <property type="entry name" value="PENTATRICOPEPTIDE REPEAT-CONTAINING PROTEIN"/>
    <property type="match status" value="1"/>
</dbReference>
<dbReference type="InterPro" id="IPR046848">
    <property type="entry name" value="E_motif"/>
</dbReference>
<dbReference type="Pfam" id="PF13041">
    <property type="entry name" value="PPR_2"/>
    <property type="match status" value="2"/>
</dbReference>
<evidence type="ECO:0000313" key="5">
    <source>
        <dbReference type="Proteomes" id="UP000631114"/>
    </source>
</evidence>
<feature type="repeat" description="PPR" evidence="3">
    <location>
        <begin position="240"/>
        <end position="274"/>
    </location>
</feature>
<evidence type="ECO:0000256" key="2">
    <source>
        <dbReference type="ARBA" id="ARBA00022737"/>
    </source>
</evidence>
<dbReference type="FunFam" id="1.25.40.10:FF:000333">
    <property type="entry name" value="Pentatricopeptide repeat-containing protein"/>
    <property type="match status" value="1"/>
</dbReference>
<feature type="repeat" description="PPR" evidence="3">
    <location>
        <begin position="209"/>
        <end position="239"/>
    </location>
</feature>
<dbReference type="EMBL" id="JADFTS010000005">
    <property type="protein sequence ID" value="KAF9605727.1"/>
    <property type="molecule type" value="Genomic_DNA"/>
</dbReference>
<dbReference type="PANTHER" id="PTHR47926:SF436">
    <property type="entry name" value="PENTATRICOPEPTIDE REPEAT-CONTAINING PROTEIN ELI1, CHLOROPLASTIC-LIKE ISOFORM X2"/>
    <property type="match status" value="1"/>
</dbReference>
<gene>
    <name evidence="4" type="ORF">IFM89_018123</name>
</gene>
<reference evidence="4 5" key="1">
    <citation type="submission" date="2020-10" db="EMBL/GenBank/DDBJ databases">
        <title>The Coptis chinensis genome and diversification of protoberbering-type alkaloids.</title>
        <authorList>
            <person name="Wang B."/>
            <person name="Shu S."/>
            <person name="Song C."/>
            <person name="Liu Y."/>
        </authorList>
    </citation>
    <scope>NUCLEOTIDE SEQUENCE [LARGE SCALE GENOMIC DNA]</scope>
    <source>
        <strain evidence="4">HL-2020</strain>
        <tissue evidence="4">Leaf</tissue>
    </source>
</reference>
<dbReference type="GO" id="GO:0009451">
    <property type="term" value="P:RNA modification"/>
    <property type="evidence" value="ECO:0007669"/>
    <property type="project" value="InterPro"/>
</dbReference>
<keyword evidence="2" id="KW-0677">Repeat</keyword>